<dbReference type="Proteomes" id="UP000032360">
    <property type="component" value="Unassembled WGS sequence"/>
</dbReference>
<evidence type="ECO:0000259" key="6">
    <source>
        <dbReference type="PROSITE" id="PS50850"/>
    </source>
</evidence>
<reference evidence="7 8" key="1">
    <citation type="submission" date="2015-01" db="EMBL/GenBank/DDBJ databases">
        <title>Draft genome of the acidophilic iron oxidizer Acidithrix ferrooxidans strain Py-F3.</title>
        <authorList>
            <person name="Poehlein A."/>
            <person name="Eisen S."/>
            <person name="Schloemann M."/>
            <person name="Johnson B.D."/>
            <person name="Daniel R."/>
            <person name="Muehling M."/>
        </authorList>
    </citation>
    <scope>NUCLEOTIDE SEQUENCE [LARGE SCALE GENOMIC DNA]</scope>
    <source>
        <strain evidence="7 8">Py-F3</strain>
    </source>
</reference>
<feature type="transmembrane region" description="Helical" evidence="5">
    <location>
        <begin position="350"/>
        <end position="371"/>
    </location>
</feature>
<dbReference type="STRING" id="1280514.AXFE_15480"/>
<dbReference type="EMBL" id="JXYS01000035">
    <property type="protein sequence ID" value="KJF17561.1"/>
    <property type="molecule type" value="Genomic_DNA"/>
</dbReference>
<feature type="transmembrane region" description="Helical" evidence="5">
    <location>
        <begin position="36"/>
        <end position="55"/>
    </location>
</feature>
<keyword evidence="8" id="KW-1185">Reference proteome</keyword>
<feature type="transmembrane region" description="Helical" evidence="5">
    <location>
        <begin position="287"/>
        <end position="310"/>
    </location>
</feature>
<evidence type="ECO:0000313" key="7">
    <source>
        <dbReference type="EMBL" id="KJF17561.1"/>
    </source>
</evidence>
<dbReference type="Gene3D" id="1.20.1250.20">
    <property type="entry name" value="MFS general substrate transporter like domains"/>
    <property type="match status" value="2"/>
</dbReference>
<dbReference type="InterPro" id="IPR010645">
    <property type="entry name" value="MFS_4"/>
</dbReference>
<dbReference type="Pfam" id="PF06779">
    <property type="entry name" value="MFS_4"/>
    <property type="match status" value="1"/>
</dbReference>
<dbReference type="AlphaFoldDB" id="A0A0D8HKC9"/>
<evidence type="ECO:0000256" key="1">
    <source>
        <dbReference type="ARBA" id="ARBA00004651"/>
    </source>
</evidence>
<accession>A0A0D8HKC9</accession>
<evidence type="ECO:0000313" key="8">
    <source>
        <dbReference type="Proteomes" id="UP000032360"/>
    </source>
</evidence>
<dbReference type="GO" id="GO:0005886">
    <property type="term" value="C:plasma membrane"/>
    <property type="evidence" value="ECO:0007669"/>
    <property type="project" value="UniProtKB-SubCell"/>
</dbReference>
<gene>
    <name evidence="7" type="ORF">AXFE_15480</name>
</gene>
<proteinExistence type="predicted"/>
<feature type="transmembrane region" description="Helical" evidence="5">
    <location>
        <begin position="160"/>
        <end position="182"/>
    </location>
</feature>
<feature type="transmembrane region" description="Helical" evidence="5">
    <location>
        <begin position="322"/>
        <end position="344"/>
    </location>
</feature>
<protein>
    <submittedName>
        <fullName evidence="7">Major facilitator superfamily protein</fullName>
    </submittedName>
</protein>
<feature type="transmembrane region" description="Helical" evidence="5">
    <location>
        <begin position="127"/>
        <end position="148"/>
    </location>
</feature>
<evidence type="ECO:0000256" key="5">
    <source>
        <dbReference type="SAM" id="Phobius"/>
    </source>
</evidence>
<comment type="subcellular location">
    <subcellularLocation>
        <location evidence="1">Cell membrane</location>
        <topology evidence="1">Multi-pass membrane protein</topology>
    </subcellularLocation>
</comment>
<name>A0A0D8HKC9_9ACTN</name>
<evidence type="ECO:0000256" key="3">
    <source>
        <dbReference type="ARBA" id="ARBA00022989"/>
    </source>
</evidence>
<feature type="transmembrane region" description="Helical" evidence="5">
    <location>
        <begin position="230"/>
        <end position="251"/>
    </location>
</feature>
<dbReference type="PROSITE" id="PS50850">
    <property type="entry name" value="MFS"/>
    <property type="match status" value="1"/>
</dbReference>
<dbReference type="RefSeq" id="WP_160291769.1">
    <property type="nucleotide sequence ID" value="NZ_JXYS01000035.1"/>
</dbReference>
<keyword evidence="4 5" id="KW-0472">Membrane</keyword>
<feature type="transmembrane region" description="Helical" evidence="5">
    <location>
        <begin position="203"/>
        <end position="224"/>
    </location>
</feature>
<feature type="transmembrane region" description="Helical" evidence="5">
    <location>
        <begin position="67"/>
        <end position="90"/>
    </location>
</feature>
<dbReference type="OrthoDB" id="9797953at2"/>
<dbReference type="GO" id="GO:0022857">
    <property type="term" value="F:transmembrane transporter activity"/>
    <property type="evidence" value="ECO:0007669"/>
    <property type="project" value="InterPro"/>
</dbReference>
<comment type="caution">
    <text evidence="7">The sequence shown here is derived from an EMBL/GenBank/DDBJ whole genome shotgun (WGS) entry which is preliminary data.</text>
</comment>
<keyword evidence="3 5" id="KW-1133">Transmembrane helix</keyword>
<feature type="domain" description="Major facilitator superfamily (MFS) profile" evidence="6">
    <location>
        <begin position="1"/>
        <end position="377"/>
    </location>
</feature>
<feature type="transmembrane region" description="Helical" evidence="5">
    <location>
        <begin position="96"/>
        <end position="115"/>
    </location>
</feature>
<dbReference type="InterPro" id="IPR020846">
    <property type="entry name" value="MFS_dom"/>
</dbReference>
<organism evidence="7 8">
    <name type="scientific">Acidithrix ferrooxidans</name>
    <dbReference type="NCBI Taxonomy" id="1280514"/>
    <lineage>
        <taxon>Bacteria</taxon>
        <taxon>Bacillati</taxon>
        <taxon>Actinomycetota</taxon>
        <taxon>Acidimicrobiia</taxon>
        <taxon>Acidimicrobiales</taxon>
        <taxon>Acidimicrobiaceae</taxon>
        <taxon>Acidithrix</taxon>
    </lineage>
</organism>
<keyword evidence="2 5" id="KW-0812">Transmembrane</keyword>
<dbReference type="PANTHER" id="PTHR23537">
    <property type="match status" value="1"/>
</dbReference>
<dbReference type="InterPro" id="IPR036259">
    <property type="entry name" value="MFS_trans_sf"/>
</dbReference>
<dbReference type="PANTHER" id="PTHR23537:SF1">
    <property type="entry name" value="SUGAR TRANSPORTER"/>
    <property type="match status" value="1"/>
</dbReference>
<dbReference type="SUPFAM" id="SSF103473">
    <property type="entry name" value="MFS general substrate transporter"/>
    <property type="match status" value="1"/>
</dbReference>
<evidence type="ECO:0000256" key="2">
    <source>
        <dbReference type="ARBA" id="ARBA00022692"/>
    </source>
</evidence>
<sequence>MSLGVATALGFARFSYGLILPAMKADLHWTYLEAGSLNILNAVGYGFGAIISAPVAKRYGAKKSFRFAMAAITILTFAPAINSSLGYLFIVRAASGVFGAMLLVVGGAIVAHSNIRSTHRVATGSLGIFFGGAGLGTAISGIGIPPLLHLVGNSKWQAAWILLGVLCFISLIITSVELTKLTNPTPPKDISEKARLRSYMPSFLGYGIFGAGYISFMTFIVAFLKQNGSSSTFVSVFYIVLGVVSVFSGFFWDRPLGALRAGWGLGATLTVISIGTILPLVSKDQGVVLLSAALIGLGLMAATTAITRLAQRNSAPSQVAKILGTATLAMAVGQSTGPLVTGYFSDTSSGLRIGMIISSAFCLIAILITIVQKDFALEKLTRKIRCQCDTSKEPTTFF</sequence>
<feature type="transmembrane region" description="Helical" evidence="5">
    <location>
        <begin position="263"/>
        <end position="281"/>
    </location>
</feature>
<evidence type="ECO:0000256" key="4">
    <source>
        <dbReference type="ARBA" id="ARBA00023136"/>
    </source>
</evidence>